<dbReference type="Pfam" id="PF00890">
    <property type="entry name" value="FAD_binding_2"/>
    <property type="match status" value="1"/>
</dbReference>
<protein>
    <submittedName>
        <fullName evidence="6">FAD-dependent oxidoreductase</fullName>
    </submittedName>
</protein>
<dbReference type="GO" id="GO:0008202">
    <property type="term" value="P:steroid metabolic process"/>
    <property type="evidence" value="ECO:0007669"/>
    <property type="project" value="UniProtKB-ARBA"/>
</dbReference>
<keyword evidence="4" id="KW-0560">Oxidoreductase</keyword>
<keyword evidence="3" id="KW-0274">FAD</keyword>
<keyword evidence="2" id="KW-0285">Flavoprotein</keyword>
<reference evidence="6 7" key="1">
    <citation type="submission" date="2018-07" db="EMBL/GenBank/DDBJ databases">
        <title>Complete genome sequencing of Ornithinimicrobium sp. AMA3305.</title>
        <authorList>
            <person name="Bae J.-W."/>
        </authorList>
    </citation>
    <scope>NUCLEOTIDE SEQUENCE [LARGE SCALE GENOMIC DNA]</scope>
    <source>
        <strain evidence="6 7">AMA3305</strain>
    </source>
</reference>
<evidence type="ECO:0000313" key="6">
    <source>
        <dbReference type="EMBL" id="AXH96960.1"/>
    </source>
</evidence>
<dbReference type="KEGG" id="orn:DV701_13275"/>
<sequence>MRCTEVFDLIVLGAGIAGHTVATSAAEAGLSVLMLEKTEEVGGSSAMSGGWFAFSGTAKQRERSVGDSDHLFMQDLLRTGDGQSDRTLLRAYLAKQQETYLWLKRHGVVFRALELSAGMSAARAHQAHMHRTLSILQEFFVAAGGAIRVRHRGLRMLQARSGKVIGVVADTPGGECSFVGRDGVVLATGGFTRAVDLLQEFVPDQLSALPHGGKGNTGDGLKIARSLGAGLADMCSVSGTYGAHPGSDDACDELVTAYYKGAIVVNQDGRRFVNESVDYKTLGRAVLAQPGEVAFQIFDSKIRAMCRESDLIKDLDSLEQKGHLQKSDTICRLAQLEGIDAAALADSVVRYNRGVATATDEFGRTHLCSGSGNLIEIDTPPFYAYRSKSVMTSTYGGLTTDSCGRVLNVHQAVMENLYAVGEITGGFHGAGYMTGTSLGKATVFGRIVAQHVVRSHFRRSL</sequence>
<organism evidence="6 7">
    <name type="scientific">Ornithinimicrobium avium</name>
    <dbReference type="NCBI Taxonomy" id="2283195"/>
    <lineage>
        <taxon>Bacteria</taxon>
        <taxon>Bacillati</taxon>
        <taxon>Actinomycetota</taxon>
        <taxon>Actinomycetes</taxon>
        <taxon>Micrococcales</taxon>
        <taxon>Ornithinimicrobiaceae</taxon>
        <taxon>Ornithinimicrobium</taxon>
    </lineage>
</organism>
<dbReference type="InterPro" id="IPR003953">
    <property type="entry name" value="FAD-dep_OxRdtase_2_FAD-bd"/>
</dbReference>
<dbReference type="Gene3D" id="3.50.50.60">
    <property type="entry name" value="FAD/NAD(P)-binding domain"/>
    <property type="match status" value="1"/>
</dbReference>
<dbReference type="OrthoDB" id="9813348at2"/>
<dbReference type="InterPro" id="IPR050315">
    <property type="entry name" value="FAD-oxidoreductase_2"/>
</dbReference>
<evidence type="ECO:0000256" key="2">
    <source>
        <dbReference type="ARBA" id="ARBA00022630"/>
    </source>
</evidence>
<dbReference type="GO" id="GO:0033765">
    <property type="term" value="F:steroid dehydrogenase activity, acting on the CH-CH group of donors"/>
    <property type="evidence" value="ECO:0007669"/>
    <property type="project" value="UniProtKB-ARBA"/>
</dbReference>
<keyword evidence="7" id="KW-1185">Reference proteome</keyword>
<dbReference type="InterPro" id="IPR027477">
    <property type="entry name" value="Succ_DH/fumarate_Rdtase_cat_sf"/>
</dbReference>
<dbReference type="InterPro" id="IPR036188">
    <property type="entry name" value="FAD/NAD-bd_sf"/>
</dbReference>
<accession>A0A345NPK2</accession>
<evidence type="ECO:0000256" key="1">
    <source>
        <dbReference type="ARBA" id="ARBA00001974"/>
    </source>
</evidence>
<dbReference type="Gene3D" id="3.90.700.10">
    <property type="entry name" value="Succinate dehydrogenase/fumarate reductase flavoprotein, catalytic domain"/>
    <property type="match status" value="1"/>
</dbReference>
<dbReference type="PANTHER" id="PTHR43400">
    <property type="entry name" value="FUMARATE REDUCTASE"/>
    <property type="match status" value="1"/>
</dbReference>
<gene>
    <name evidence="6" type="ORF">DV701_13275</name>
</gene>
<feature type="domain" description="FAD-dependent oxidoreductase 2 FAD-binding" evidence="5">
    <location>
        <begin position="8"/>
        <end position="438"/>
    </location>
</feature>
<dbReference type="AlphaFoldDB" id="A0A345NPK2"/>
<evidence type="ECO:0000256" key="3">
    <source>
        <dbReference type="ARBA" id="ARBA00022827"/>
    </source>
</evidence>
<dbReference type="PRINTS" id="PR00411">
    <property type="entry name" value="PNDRDTASEI"/>
</dbReference>
<dbReference type="SUPFAM" id="SSF51905">
    <property type="entry name" value="FAD/NAD(P)-binding domain"/>
    <property type="match status" value="1"/>
</dbReference>
<evidence type="ECO:0000313" key="7">
    <source>
        <dbReference type="Proteomes" id="UP000253790"/>
    </source>
</evidence>
<name>A0A345NPK2_9MICO</name>
<dbReference type="EMBL" id="CP031229">
    <property type="protein sequence ID" value="AXH96960.1"/>
    <property type="molecule type" value="Genomic_DNA"/>
</dbReference>
<evidence type="ECO:0000259" key="5">
    <source>
        <dbReference type="Pfam" id="PF00890"/>
    </source>
</evidence>
<dbReference type="Proteomes" id="UP000253790">
    <property type="component" value="Chromosome"/>
</dbReference>
<proteinExistence type="predicted"/>
<dbReference type="SUPFAM" id="SSF56425">
    <property type="entry name" value="Succinate dehydrogenase/fumarate reductase flavoprotein, catalytic domain"/>
    <property type="match status" value="1"/>
</dbReference>
<evidence type="ECO:0000256" key="4">
    <source>
        <dbReference type="ARBA" id="ARBA00023002"/>
    </source>
</evidence>
<comment type="cofactor">
    <cofactor evidence="1">
        <name>FAD</name>
        <dbReference type="ChEBI" id="CHEBI:57692"/>
    </cofactor>
</comment>
<dbReference type="PANTHER" id="PTHR43400:SF10">
    <property type="entry name" value="3-OXOSTEROID 1-DEHYDROGENASE"/>
    <property type="match status" value="1"/>
</dbReference>